<dbReference type="Pfam" id="PF03466">
    <property type="entry name" value="LysR_substrate"/>
    <property type="match status" value="1"/>
</dbReference>
<dbReference type="InterPro" id="IPR000847">
    <property type="entry name" value="LysR_HTH_N"/>
</dbReference>
<gene>
    <name evidence="6" type="ORF">FHX59_005723</name>
</gene>
<dbReference type="PRINTS" id="PR00039">
    <property type="entry name" value="HTHLYSR"/>
</dbReference>
<keyword evidence="7" id="KW-1185">Reference proteome</keyword>
<accession>A0ABR6FV43</accession>
<evidence type="ECO:0000313" key="6">
    <source>
        <dbReference type="EMBL" id="MBB2931253.1"/>
    </source>
</evidence>
<dbReference type="GO" id="GO:0003677">
    <property type="term" value="F:DNA binding"/>
    <property type="evidence" value="ECO:0007669"/>
    <property type="project" value="UniProtKB-KW"/>
</dbReference>
<keyword evidence="3 6" id="KW-0238">DNA-binding</keyword>
<organism evidence="6 7">
    <name type="scientific">Paraburkholderia silvatlantica</name>
    <dbReference type="NCBI Taxonomy" id="321895"/>
    <lineage>
        <taxon>Bacteria</taxon>
        <taxon>Pseudomonadati</taxon>
        <taxon>Pseudomonadota</taxon>
        <taxon>Betaproteobacteria</taxon>
        <taxon>Burkholderiales</taxon>
        <taxon>Burkholderiaceae</taxon>
        <taxon>Paraburkholderia</taxon>
    </lineage>
</organism>
<dbReference type="SUPFAM" id="SSF46785">
    <property type="entry name" value="Winged helix' DNA-binding domain"/>
    <property type="match status" value="1"/>
</dbReference>
<dbReference type="Proteomes" id="UP000533533">
    <property type="component" value="Unassembled WGS sequence"/>
</dbReference>
<keyword evidence="4" id="KW-0804">Transcription</keyword>
<evidence type="ECO:0000256" key="4">
    <source>
        <dbReference type="ARBA" id="ARBA00023163"/>
    </source>
</evidence>
<name>A0ABR6FV43_9BURK</name>
<feature type="domain" description="HTH lysR-type" evidence="5">
    <location>
        <begin position="1"/>
        <end position="58"/>
    </location>
</feature>
<dbReference type="SUPFAM" id="SSF53850">
    <property type="entry name" value="Periplasmic binding protein-like II"/>
    <property type="match status" value="1"/>
</dbReference>
<dbReference type="PANTHER" id="PTHR30346:SF30">
    <property type="entry name" value="SMALL NEUTRAL PROTEASE REGULATORY PROTEIN"/>
    <property type="match status" value="1"/>
</dbReference>
<evidence type="ECO:0000256" key="2">
    <source>
        <dbReference type="ARBA" id="ARBA00023015"/>
    </source>
</evidence>
<dbReference type="Gene3D" id="1.10.10.10">
    <property type="entry name" value="Winged helix-like DNA-binding domain superfamily/Winged helix DNA-binding domain"/>
    <property type="match status" value="1"/>
</dbReference>
<dbReference type="InterPro" id="IPR037410">
    <property type="entry name" value="BudR_PBP2"/>
</dbReference>
<protein>
    <submittedName>
        <fullName evidence="6">DNA-binding transcriptional LysR family regulator</fullName>
    </submittedName>
</protein>
<comment type="similarity">
    <text evidence="1">Belongs to the LysR transcriptional regulatory family.</text>
</comment>
<dbReference type="InterPro" id="IPR036388">
    <property type="entry name" value="WH-like_DNA-bd_sf"/>
</dbReference>
<dbReference type="CDD" id="cd08451">
    <property type="entry name" value="PBP2_BudR"/>
    <property type="match status" value="1"/>
</dbReference>
<dbReference type="EMBL" id="JACHVZ010000018">
    <property type="protein sequence ID" value="MBB2931253.1"/>
    <property type="molecule type" value="Genomic_DNA"/>
</dbReference>
<sequence length="292" mass="31915">MELRHLRYFLVVADEQNFTRAAGRLGIGQPPLSMQIKDLEQEVGAVLFQRTSRGVFLTEAGEAFLPEARQALEAADNALHAARRASRGDFGKLRIGFTGSAAFNRIVSGSIRKFRRVFSGVEVVLEEHNTNDLIERLQNMKLDTAFIRPGITEPHGLVLNRLPDEPMKILLPTTHRLSKHKKIPIAALSAESFVFFPRSVGPALHDEIIKACQDSGFEPILGQQAPQMSSVVNLVAAGFGISIVPSAIAQIQADGVKYIDIDGEGPRARLALAKRQDMTSAVLGNFIKIVAS</sequence>
<keyword evidence="2" id="KW-0805">Transcription regulation</keyword>
<dbReference type="InterPro" id="IPR036390">
    <property type="entry name" value="WH_DNA-bd_sf"/>
</dbReference>
<evidence type="ECO:0000256" key="3">
    <source>
        <dbReference type="ARBA" id="ARBA00023125"/>
    </source>
</evidence>
<evidence type="ECO:0000259" key="5">
    <source>
        <dbReference type="PROSITE" id="PS50931"/>
    </source>
</evidence>
<comment type="caution">
    <text evidence="6">The sequence shown here is derived from an EMBL/GenBank/DDBJ whole genome shotgun (WGS) entry which is preliminary data.</text>
</comment>
<proteinExistence type="inferred from homology"/>
<dbReference type="PROSITE" id="PS50931">
    <property type="entry name" value="HTH_LYSR"/>
    <property type="match status" value="1"/>
</dbReference>
<dbReference type="InterPro" id="IPR005119">
    <property type="entry name" value="LysR_subst-bd"/>
</dbReference>
<evidence type="ECO:0000313" key="7">
    <source>
        <dbReference type="Proteomes" id="UP000533533"/>
    </source>
</evidence>
<dbReference type="Pfam" id="PF00126">
    <property type="entry name" value="HTH_1"/>
    <property type="match status" value="1"/>
</dbReference>
<dbReference type="PANTHER" id="PTHR30346">
    <property type="entry name" value="TRANSCRIPTIONAL DUAL REGULATOR HCAR-RELATED"/>
    <property type="match status" value="1"/>
</dbReference>
<evidence type="ECO:0000256" key="1">
    <source>
        <dbReference type="ARBA" id="ARBA00009437"/>
    </source>
</evidence>
<dbReference type="Gene3D" id="3.40.190.10">
    <property type="entry name" value="Periplasmic binding protein-like II"/>
    <property type="match status" value="2"/>
</dbReference>
<dbReference type="RefSeq" id="WP_110386226.1">
    <property type="nucleotide sequence ID" value="NZ_JACHVZ010000018.1"/>
</dbReference>
<reference evidence="6 7" key="1">
    <citation type="submission" date="2020-08" db="EMBL/GenBank/DDBJ databases">
        <title>Genomic Encyclopedia of Type Strains, Phase IV (KMG-V): Genome sequencing to study the core and pangenomes of soil and plant-associated prokaryotes.</title>
        <authorList>
            <person name="Whitman W."/>
        </authorList>
    </citation>
    <scope>NUCLEOTIDE SEQUENCE [LARGE SCALE GENOMIC DNA]</scope>
    <source>
        <strain evidence="6 7">SRMrh-85</strain>
    </source>
</reference>